<protein>
    <submittedName>
        <fullName evidence="3">Transmembrane protein, putative</fullName>
    </submittedName>
</protein>
<dbReference type="InParanoid" id="I7M6Z7"/>
<keyword evidence="2 3" id="KW-0812">Transmembrane</keyword>
<feature type="transmembrane region" description="Helical" evidence="2">
    <location>
        <begin position="222"/>
        <end position="238"/>
    </location>
</feature>
<feature type="transmembrane region" description="Helical" evidence="2">
    <location>
        <begin position="1467"/>
        <end position="1490"/>
    </location>
</feature>
<accession>I7M6Z7</accession>
<organism evidence="3 4">
    <name type="scientific">Tetrahymena thermophila (strain SB210)</name>
    <dbReference type="NCBI Taxonomy" id="312017"/>
    <lineage>
        <taxon>Eukaryota</taxon>
        <taxon>Sar</taxon>
        <taxon>Alveolata</taxon>
        <taxon>Ciliophora</taxon>
        <taxon>Intramacronucleata</taxon>
        <taxon>Oligohymenophorea</taxon>
        <taxon>Hymenostomatida</taxon>
        <taxon>Tetrahymenina</taxon>
        <taxon>Tetrahymenidae</taxon>
        <taxon>Tetrahymena</taxon>
    </lineage>
</organism>
<dbReference type="OrthoDB" id="302675at2759"/>
<feature type="transmembrane region" description="Helical" evidence="2">
    <location>
        <begin position="177"/>
        <end position="202"/>
    </location>
</feature>
<dbReference type="Proteomes" id="UP000009168">
    <property type="component" value="Unassembled WGS sequence"/>
</dbReference>
<feature type="transmembrane region" description="Helical" evidence="2">
    <location>
        <begin position="303"/>
        <end position="321"/>
    </location>
</feature>
<dbReference type="KEGG" id="tet:TTHERM_00069570"/>
<feature type="transmembrane region" description="Helical" evidence="2">
    <location>
        <begin position="274"/>
        <end position="297"/>
    </location>
</feature>
<dbReference type="RefSeq" id="XP_001007795.2">
    <property type="nucleotide sequence ID" value="XM_001007795.2"/>
</dbReference>
<feature type="transmembrane region" description="Helical" evidence="2">
    <location>
        <begin position="1282"/>
        <end position="1303"/>
    </location>
</feature>
<feature type="transmembrane region" description="Helical" evidence="2">
    <location>
        <begin position="244"/>
        <end position="262"/>
    </location>
</feature>
<evidence type="ECO:0000256" key="1">
    <source>
        <dbReference type="SAM" id="MobiDB-lite"/>
    </source>
</evidence>
<evidence type="ECO:0000313" key="4">
    <source>
        <dbReference type="Proteomes" id="UP000009168"/>
    </source>
</evidence>
<feature type="transmembrane region" description="Helical" evidence="2">
    <location>
        <begin position="1601"/>
        <end position="1621"/>
    </location>
</feature>
<name>I7M6Z7_TETTS</name>
<feature type="transmembrane region" description="Helical" evidence="2">
    <location>
        <begin position="87"/>
        <end position="112"/>
    </location>
</feature>
<feature type="transmembrane region" description="Helical" evidence="2">
    <location>
        <begin position="133"/>
        <end position="157"/>
    </location>
</feature>
<evidence type="ECO:0000256" key="2">
    <source>
        <dbReference type="SAM" id="Phobius"/>
    </source>
</evidence>
<feature type="transmembrane region" description="Helical" evidence="2">
    <location>
        <begin position="1834"/>
        <end position="1852"/>
    </location>
</feature>
<dbReference type="PANTHER" id="PTHR31600:SF2">
    <property type="entry name" value="GAMETE ENRICHED GENE 10 PROTEIN-RELATED"/>
    <property type="match status" value="1"/>
</dbReference>
<keyword evidence="2" id="KW-0472">Membrane</keyword>
<keyword evidence="2" id="KW-1133">Transmembrane helix</keyword>
<feature type="region of interest" description="Disordered" evidence="1">
    <location>
        <begin position="1197"/>
        <end position="1217"/>
    </location>
</feature>
<gene>
    <name evidence="3" type="ORF">TTHERM_00069570</name>
</gene>
<dbReference type="GeneID" id="7829007"/>
<reference evidence="4" key="1">
    <citation type="journal article" date="2006" name="PLoS Biol.">
        <title>Macronuclear genome sequence of the ciliate Tetrahymena thermophila, a model eukaryote.</title>
        <authorList>
            <person name="Eisen J.A."/>
            <person name="Coyne R.S."/>
            <person name="Wu M."/>
            <person name="Wu D."/>
            <person name="Thiagarajan M."/>
            <person name="Wortman J.R."/>
            <person name="Badger J.H."/>
            <person name="Ren Q."/>
            <person name="Amedeo P."/>
            <person name="Jones K.M."/>
            <person name="Tallon L.J."/>
            <person name="Delcher A.L."/>
            <person name="Salzberg S.L."/>
            <person name="Silva J.C."/>
            <person name="Haas B.J."/>
            <person name="Majoros W.H."/>
            <person name="Farzad M."/>
            <person name="Carlton J.M."/>
            <person name="Smith R.K. Jr."/>
            <person name="Garg J."/>
            <person name="Pearlman R.E."/>
            <person name="Karrer K.M."/>
            <person name="Sun L."/>
            <person name="Manning G."/>
            <person name="Elde N.C."/>
            <person name="Turkewitz A.P."/>
            <person name="Asai D.J."/>
            <person name="Wilkes D.E."/>
            <person name="Wang Y."/>
            <person name="Cai H."/>
            <person name="Collins K."/>
            <person name="Stewart B.A."/>
            <person name="Lee S.R."/>
            <person name="Wilamowska K."/>
            <person name="Weinberg Z."/>
            <person name="Ruzzo W.L."/>
            <person name="Wloga D."/>
            <person name="Gaertig J."/>
            <person name="Frankel J."/>
            <person name="Tsao C.-C."/>
            <person name="Gorovsky M.A."/>
            <person name="Keeling P.J."/>
            <person name="Waller R.F."/>
            <person name="Patron N.J."/>
            <person name="Cherry J.M."/>
            <person name="Stover N.A."/>
            <person name="Krieger C.J."/>
            <person name="del Toro C."/>
            <person name="Ryder H.F."/>
            <person name="Williamson S.C."/>
            <person name="Barbeau R.A."/>
            <person name="Hamilton E.P."/>
            <person name="Orias E."/>
        </authorList>
    </citation>
    <scope>NUCLEOTIDE SEQUENCE [LARGE SCALE GENOMIC DNA]</scope>
    <source>
        <strain evidence="4">SB210</strain>
    </source>
</reference>
<feature type="transmembrane region" description="Helical" evidence="2">
    <location>
        <begin position="33"/>
        <end position="50"/>
    </location>
</feature>
<dbReference type="PANTHER" id="PTHR31600">
    <property type="entry name" value="TINY MACROCYSTS PROTEIN B-RELATED"/>
    <property type="match status" value="1"/>
</dbReference>
<dbReference type="EMBL" id="GG662853">
    <property type="protein sequence ID" value="EAR87550.2"/>
    <property type="molecule type" value="Genomic_DNA"/>
</dbReference>
<evidence type="ECO:0000313" key="3">
    <source>
        <dbReference type="EMBL" id="EAR87550.2"/>
    </source>
</evidence>
<proteinExistence type="predicted"/>
<keyword evidence="4" id="KW-1185">Reference proteome</keyword>
<dbReference type="InterPro" id="IPR052994">
    <property type="entry name" value="Tiny_macrocysts_regulators"/>
</dbReference>
<sequence length="1894" mass="223511">MIQKIFKSIFKSFFKTMLEVIEDRPNFEIPQSVYIFVIAFYFFQLSGYIFCNDQERVLNEQLFKIFAHINEISTGTYLLSIKGIDTLTLVFFGIMQVITYMYYFYLFGLTALKKFYKPYVLQNRGNIKKINQMLNVFFTFYYWIFQIPFAEINISLLSCNQNSFLVEFRLQNCEKKSLALIIFASIGLALSIFTGIMIMFFFRNYEFFETNLLKRKFNKWQIPQLFSMFVFLYIYYISLAKGSINYIASQIVGVILYADLIINYPFRNSMISKLYIIGCNYFYVSVTVICVWNYDYTIYDTDLFYFMAFLMMLLSYFIYNIQNYQLENILHLTHENFEKLYMHLDFYLEELVRFGIDQYKNEFNRFKLFQLLGYHKQKCVFLDCYCKQTNFKDQKDNLNYQDLLILVDDLFLRFLNNKKISRNDYEREHLYLKYISFITNFRNNPIRAYHILKSYLAKYKRSSFYFTTISKVLSAKIEKQIEEKQDLFYKISKIHEAQANSQIKETVKVKEVEKTLNLKQNLLPLFISFVNSKIDYWQKVKNGFENIDQFSKQTLLFSKSSFIIKQKFNELFSNDNKTISLDQNAIVIKLISIYKCVVMNQLSQSYKYESQYLNLKKSDFSKPYFIINQYNLANQNVQHFLISISKERGKILGKKTQEQANLFGYYLKDFEQIQHIEQLIPPFISVCHNQLIENMIQRGASLYLERSKQTFAKDYQGFIFPINIYLNHFHQFDDDFCMFGVVLKLKSNKQYIIFDSQGKIQGFSKKIFHQIFKQRNNKTTNQSKQEQNSEIITLSQAMLNLNLFILMPKLAKKVENLFQSSQNLDQDTNNSAEYVENIVFPRKAQELSQNLEKFLVTTSDGTKKKSHKTVDSNVQSAHFEFKSFELFYQNNIKQYEEEQIYSSTIIKYKLEKQELNFSQNKQIVSNKYFVIEINNMKDSESKTLDDQNQYQNYITTFNQIEASEESSYTNSESFNKTKSPQITNNLQAQNLESVITNLKINNIPIAHNSDILDNHPTQNNLVQIYQSQNQKKHSIIISQEQLNQQLNNDTYLDVQSQNQIKSESQIKIEQHLDKYTDNKQLIIEKNDQKIEYDETQGSYKRNDMCSHNLIPLNSPTLCYEKALLSSPQQNGIYSPLNVKGDIETFASSQNQIDINCEKQRKSFKLNSKRVSFFKKNQDDNYSKSNDNQKSLQNLNNQKVQSSNQMQENGQKSNKKHNRQQEFVLRSLISNKNAFDKNELDAQRSQSYYSASSSFRSISNILIQNILSKTNTIFSISMSIFSAIYIIFFALMSLIIGIIILLNLQSFTDDVKNVQQQSGFFPLIANQTLNSFNRFQIDNFIIQDPQLSLYSSLVASCEQAKQLFLQEFNDRFQTTTNTYLNNQDTYYKAVTYLNNQQNFQTIDFIDLQFKVLQSSQVICGSVSKQKHYLQSDFYFLLQNMMFIYQSGESVRSYQFFKVTEKKQNLYNIYIYLGTSCLIITLIQIIASLLGLKYFNQFKSLILFLIGRINIQEVDIEIEKLKKIQDVLQDINQKWMNFDFVENMLFTQNRNVEEISIQQQSQNDQKISKNKQIHIQNALNLRQSQRKIISLVKNTSFNYLKGMIIIGFICLSGCVMIIGIILMSNQITNDFTSYLNLYKNAFETADQFSFVLLMSDYLSISPLLNQKDPYFPQATQQIYGNPEMYQQFSQYLANNKLFFQNILNDIDQQKQISEAYKSQIINLLQKDVCNSIGYNYDRMCIQNTSPTIRQILRQGTIALFTDIFQLFSSYDILFRFKQGDLFDATQQNQVSSYANSSYHLEYITYGFNIAANCLQLLQKYMNKGFQDYITSFIQIGYIYLVCLCLPFIVFWIILSRKIKSKVEQSIVDISFSLTLIPYEKLQEENTIIFLKKIQKY</sequence>